<dbReference type="Proteomes" id="UP001446871">
    <property type="component" value="Unassembled WGS sequence"/>
</dbReference>
<evidence type="ECO:0000313" key="2">
    <source>
        <dbReference type="EMBL" id="KAK8068264.1"/>
    </source>
</evidence>
<reference evidence="2 3" key="1">
    <citation type="submission" date="2023-01" db="EMBL/GenBank/DDBJ databases">
        <title>Analysis of 21 Apiospora genomes using comparative genomics revels a genus with tremendous synthesis potential of carbohydrate active enzymes and secondary metabolites.</title>
        <authorList>
            <person name="Sorensen T."/>
        </authorList>
    </citation>
    <scope>NUCLEOTIDE SEQUENCE [LARGE SCALE GENOMIC DNA]</scope>
    <source>
        <strain evidence="2 3">CBS 83171</strain>
    </source>
</reference>
<dbReference type="SUPFAM" id="SSF56112">
    <property type="entry name" value="Protein kinase-like (PK-like)"/>
    <property type="match status" value="1"/>
</dbReference>
<dbReference type="InterPro" id="IPR011009">
    <property type="entry name" value="Kinase-like_dom_sf"/>
</dbReference>
<dbReference type="PROSITE" id="PS50011">
    <property type="entry name" value="PROTEIN_KINASE_DOM"/>
    <property type="match status" value="1"/>
</dbReference>
<accession>A0ABR1VAN2</accession>
<keyword evidence="3" id="KW-1185">Reference proteome</keyword>
<comment type="caution">
    <text evidence="2">The sequence shown here is derived from an EMBL/GenBank/DDBJ whole genome shotgun (WGS) entry which is preliminary data.</text>
</comment>
<evidence type="ECO:0000259" key="1">
    <source>
        <dbReference type="PROSITE" id="PS50011"/>
    </source>
</evidence>
<feature type="domain" description="Protein kinase" evidence="1">
    <location>
        <begin position="16"/>
        <end position="137"/>
    </location>
</feature>
<protein>
    <submittedName>
        <fullName evidence="2">Protein kinase-like domain protein</fullName>
    </submittedName>
</protein>
<dbReference type="EMBL" id="JAQQWM010000004">
    <property type="protein sequence ID" value="KAK8068264.1"/>
    <property type="molecule type" value="Genomic_DNA"/>
</dbReference>
<proteinExistence type="predicted"/>
<dbReference type="InterPro" id="IPR000719">
    <property type="entry name" value="Prot_kinase_dom"/>
</dbReference>
<gene>
    <name evidence="2" type="ORF">PG996_007376</name>
</gene>
<dbReference type="Gene3D" id="1.10.510.10">
    <property type="entry name" value="Transferase(Phosphotransferase) domain 1"/>
    <property type="match status" value="1"/>
</dbReference>
<evidence type="ECO:0000313" key="3">
    <source>
        <dbReference type="Proteomes" id="UP001446871"/>
    </source>
</evidence>
<name>A0ABR1VAN2_9PEZI</name>
<sequence length="137" mass="15231">MPKPAKPPPKPWDGNIYGLQNIGHGATALVFAVDDRWVVKVPIPSPFGLQAIEQEREIYRRLGTNGSKHVISCRNPDHSSGILLERCTGSVRDRLREMRQADGSIPRESLVQVGRWAYQAAKGLAYIHEHNVIQADG</sequence>
<organism evidence="2 3">
    <name type="scientific">Apiospora saccharicola</name>
    <dbReference type="NCBI Taxonomy" id="335842"/>
    <lineage>
        <taxon>Eukaryota</taxon>
        <taxon>Fungi</taxon>
        <taxon>Dikarya</taxon>
        <taxon>Ascomycota</taxon>
        <taxon>Pezizomycotina</taxon>
        <taxon>Sordariomycetes</taxon>
        <taxon>Xylariomycetidae</taxon>
        <taxon>Amphisphaeriales</taxon>
        <taxon>Apiosporaceae</taxon>
        <taxon>Apiospora</taxon>
    </lineage>
</organism>